<organism evidence="1 2">
    <name type="scientific">Araneus ventricosus</name>
    <name type="common">Orbweaver spider</name>
    <name type="synonym">Epeira ventricosa</name>
    <dbReference type="NCBI Taxonomy" id="182803"/>
    <lineage>
        <taxon>Eukaryota</taxon>
        <taxon>Metazoa</taxon>
        <taxon>Ecdysozoa</taxon>
        <taxon>Arthropoda</taxon>
        <taxon>Chelicerata</taxon>
        <taxon>Arachnida</taxon>
        <taxon>Araneae</taxon>
        <taxon>Araneomorphae</taxon>
        <taxon>Entelegynae</taxon>
        <taxon>Araneoidea</taxon>
        <taxon>Araneidae</taxon>
        <taxon>Araneus</taxon>
    </lineage>
</organism>
<proteinExistence type="predicted"/>
<name>A0A4Y2JJF0_ARAVE</name>
<dbReference type="EMBL" id="BGPR01003526">
    <property type="protein sequence ID" value="GBM89246.1"/>
    <property type="molecule type" value="Genomic_DNA"/>
</dbReference>
<reference evidence="1 2" key="1">
    <citation type="journal article" date="2019" name="Sci. Rep.">
        <title>Orb-weaving spider Araneus ventricosus genome elucidates the spidroin gene catalogue.</title>
        <authorList>
            <person name="Kono N."/>
            <person name="Nakamura H."/>
            <person name="Ohtoshi R."/>
            <person name="Moran D.A.P."/>
            <person name="Shinohara A."/>
            <person name="Yoshida Y."/>
            <person name="Fujiwara M."/>
            <person name="Mori M."/>
            <person name="Tomita M."/>
            <person name="Arakawa K."/>
        </authorList>
    </citation>
    <scope>NUCLEOTIDE SEQUENCE [LARGE SCALE GENOMIC DNA]</scope>
</reference>
<comment type="caution">
    <text evidence="1">The sequence shown here is derived from an EMBL/GenBank/DDBJ whole genome shotgun (WGS) entry which is preliminary data.</text>
</comment>
<dbReference type="Proteomes" id="UP000499080">
    <property type="component" value="Unassembled WGS sequence"/>
</dbReference>
<keyword evidence="2" id="KW-1185">Reference proteome</keyword>
<gene>
    <name evidence="1" type="ORF">AVEN_73534_1</name>
</gene>
<evidence type="ECO:0000313" key="2">
    <source>
        <dbReference type="Proteomes" id="UP000499080"/>
    </source>
</evidence>
<accession>A0A4Y2JJF0</accession>
<dbReference type="OrthoDB" id="8000439at2759"/>
<sequence>MSLYGISIVVDILTALVIDYDILSKNCLECTTAKRDLGEHIAYFSKLYKTHRPEYSEKYAGSSNAMEVKAVEILWKGSLENCIETDGGPDFDKDDNRPEDVSEENFPIIKDSANIILNQKRTEILEMKM</sequence>
<protein>
    <submittedName>
        <fullName evidence="1">Uncharacterized protein</fullName>
    </submittedName>
</protein>
<evidence type="ECO:0000313" key="1">
    <source>
        <dbReference type="EMBL" id="GBM89246.1"/>
    </source>
</evidence>
<dbReference type="AlphaFoldDB" id="A0A4Y2JJF0"/>